<evidence type="ECO:0000256" key="5">
    <source>
        <dbReference type="ARBA" id="ARBA00023242"/>
    </source>
</evidence>
<evidence type="ECO:0000256" key="1">
    <source>
        <dbReference type="ARBA" id="ARBA00004473"/>
    </source>
</evidence>
<dbReference type="Pfam" id="PF09779">
    <property type="entry name" value="Ima1_N"/>
    <property type="match status" value="1"/>
</dbReference>
<organism evidence="8 9">
    <name type="scientific">Cucurbitaria berberidis CBS 394.84</name>
    <dbReference type="NCBI Taxonomy" id="1168544"/>
    <lineage>
        <taxon>Eukaryota</taxon>
        <taxon>Fungi</taxon>
        <taxon>Dikarya</taxon>
        <taxon>Ascomycota</taxon>
        <taxon>Pezizomycotina</taxon>
        <taxon>Dothideomycetes</taxon>
        <taxon>Pleosporomycetidae</taxon>
        <taxon>Pleosporales</taxon>
        <taxon>Pleosporineae</taxon>
        <taxon>Cucurbitariaceae</taxon>
        <taxon>Cucurbitaria</taxon>
    </lineage>
</organism>
<dbReference type="EMBL" id="ML976614">
    <property type="protein sequence ID" value="KAF1849889.1"/>
    <property type="molecule type" value="Genomic_DNA"/>
</dbReference>
<dbReference type="PANTHER" id="PTHR28538:SF1">
    <property type="entry name" value="INTEGRAL INNER NUCLEAR MEMBRANE PROTEIN IMA1"/>
    <property type="match status" value="1"/>
</dbReference>
<keyword evidence="5" id="KW-0539">Nucleus</keyword>
<protein>
    <recommendedName>
        <fullName evidence="7">Ima1 N-terminal domain-containing protein</fullName>
    </recommendedName>
</protein>
<evidence type="ECO:0000313" key="8">
    <source>
        <dbReference type="EMBL" id="KAF1849889.1"/>
    </source>
</evidence>
<dbReference type="InterPro" id="IPR042321">
    <property type="entry name" value="Ima1"/>
</dbReference>
<keyword evidence="4" id="KW-0472">Membrane</keyword>
<accession>A0A9P4LD86</accession>
<evidence type="ECO:0000256" key="6">
    <source>
        <dbReference type="SAM" id="MobiDB-lite"/>
    </source>
</evidence>
<sequence>MVLLRRRLRCHYCNVQSRDAVSHIPKTYSCPHCDAVNHFDERGNITDPPVDQIATAPSTSFQYLRSRSPSPVMSAPGDELFCDTCQRNQTLLTNLLAAYLPDEEDPEYEKFEAAYDDYKTEVEERYPQVCQNCLPRVQDQIRNAGYAAKADHLRRIMEKSEEKRRTVQTSRQTWTLRIISLAKWTYILSTSFGVLWHAFGLIMAPDEGIWADRRFSWDICLSQAIFVHSVDENCVLSPYMVKLLHYVLTADLLTIWWNPKLKVKTNSLTGRMRGLKSLWSIRVAVLLLRLTSLHYWKRAAIDHDTLRSFQNTHLFMLIAMVLSFVLTWKAVRIVYHSPSSLQRPVNEIPPSTPNSAQKVTRASYQTSHPQPNTFDNMAQAFTSSFQDTSALPPSPTLTASSYTTNDTEATTPYGARKSAFIDDSMDWTPTKRRFTDQTPTILPSQWSQRPSTQQPSPPQRQLHEPHSLFSKPDPNPFRHKVPAAPKAPLQAQTNPWKPGVWDPPLKDNTPNFFKQEQKARGSGVGEVKGLDGFGVPKNVKRDAELFASPKLKYDYYGTMKDTGLEDTFNGLFSK</sequence>
<dbReference type="GO" id="GO:0034992">
    <property type="term" value="C:microtubule organizing center attachment site"/>
    <property type="evidence" value="ECO:0007669"/>
    <property type="project" value="TreeGrafter"/>
</dbReference>
<name>A0A9P4LD86_9PLEO</name>
<evidence type="ECO:0000256" key="3">
    <source>
        <dbReference type="ARBA" id="ARBA00022989"/>
    </source>
</evidence>
<dbReference type="PANTHER" id="PTHR28538">
    <property type="entry name" value="INTEGRAL INNER NUCLEAR MEMBRANE PROTEIN IMA1"/>
    <property type="match status" value="1"/>
</dbReference>
<dbReference type="GO" id="GO:0044732">
    <property type="term" value="C:mitotic spindle pole body"/>
    <property type="evidence" value="ECO:0007669"/>
    <property type="project" value="TreeGrafter"/>
</dbReference>
<comment type="caution">
    <text evidence="8">The sequence shown here is derived from an EMBL/GenBank/DDBJ whole genome shotgun (WGS) entry which is preliminary data.</text>
</comment>
<proteinExistence type="predicted"/>
<dbReference type="GeneID" id="63847869"/>
<feature type="compositionally biased region" description="Polar residues" evidence="6">
    <location>
        <begin position="353"/>
        <end position="410"/>
    </location>
</feature>
<evidence type="ECO:0000259" key="7">
    <source>
        <dbReference type="Pfam" id="PF09779"/>
    </source>
</evidence>
<feature type="compositionally biased region" description="Low complexity" evidence="6">
    <location>
        <begin position="443"/>
        <end position="454"/>
    </location>
</feature>
<dbReference type="Proteomes" id="UP000800039">
    <property type="component" value="Unassembled WGS sequence"/>
</dbReference>
<reference evidence="8" key="1">
    <citation type="submission" date="2020-01" db="EMBL/GenBank/DDBJ databases">
        <authorList>
            <consortium name="DOE Joint Genome Institute"/>
            <person name="Haridas S."/>
            <person name="Albert R."/>
            <person name="Binder M."/>
            <person name="Bloem J."/>
            <person name="Labutti K."/>
            <person name="Salamov A."/>
            <person name="Andreopoulos B."/>
            <person name="Baker S.E."/>
            <person name="Barry K."/>
            <person name="Bills G."/>
            <person name="Bluhm B.H."/>
            <person name="Cannon C."/>
            <person name="Castanera R."/>
            <person name="Culley D.E."/>
            <person name="Daum C."/>
            <person name="Ezra D."/>
            <person name="Gonzalez J.B."/>
            <person name="Henrissat B."/>
            <person name="Kuo A."/>
            <person name="Liang C."/>
            <person name="Lipzen A."/>
            <person name="Lutzoni F."/>
            <person name="Magnuson J."/>
            <person name="Mondo S."/>
            <person name="Nolan M."/>
            <person name="Ohm R."/>
            <person name="Pangilinan J."/>
            <person name="Park H.-J."/>
            <person name="Ramirez L."/>
            <person name="Alfaro M."/>
            <person name="Sun H."/>
            <person name="Tritt A."/>
            <person name="Yoshinaga Y."/>
            <person name="Zwiers L.-H."/>
            <person name="Turgeon B.G."/>
            <person name="Goodwin S.B."/>
            <person name="Spatafora J.W."/>
            <person name="Crous P.W."/>
            <person name="Grigoriev I.V."/>
        </authorList>
    </citation>
    <scope>NUCLEOTIDE SEQUENCE</scope>
    <source>
        <strain evidence="8">CBS 394.84</strain>
    </source>
</reference>
<dbReference type="InterPro" id="IPR018617">
    <property type="entry name" value="Ima1_N"/>
</dbReference>
<keyword evidence="2" id="KW-0812">Transmembrane</keyword>
<evidence type="ECO:0000256" key="2">
    <source>
        <dbReference type="ARBA" id="ARBA00022692"/>
    </source>
</evidence>
<evidence type="ECO:0000256" key="4">
    <source>
        <dbReference type="ARBA" id="ARBA00023136"/>
    </source>
</evidence>
<keyword evidence="3" id="KW-1133">Transmembrane helix</keyword>
<dbReference type="GO" id="GO:0034506">
    <property type="term" value="C:chromosome, centromeric core domain"/>
    <property type="evidence" value="ECO:0007669"/>
    <property type="project" value="TreeGrafter"/>
</dbReference>
<evidence type="ECO:0000313" key="9">
    <source>
        <dbReference type="Proteomes" id="UP000800039"/>
    </source>
</evidence>
<comment type="subcellular location">
    <subcellularLocation>
        <location evidence="1">Nucleus inner membrane</location>
        <topology evidence="1">Multi-pass membrane protein</topology>
    </subcellularLocation>
</comment>
<dbReference type="GO" id="GO:0071765">
    <property type="term" value="P:nuclear inner membrane organization"/>
    <property type="evidence" value="ECO:0007669"/>
    <property type="project" value="InterPro"/>
</dbReference>
<dbReference type="GO" id="GO:0005637">
    <property type="term" value="C:nuclear inner membrane"/>
    <property type="evidence" value="ECO:0007669"/>
    <property type="project" value="UniProtKB-SubCell"/>
</dbReference>
<feature type="domain" description="Ima1 N-terminal" evidence="7">
    <location>
        <begin position="8"/>
        <end position="137"/>
    </location>
</feature>
<dbReference type="OrthoDB" id="5966927at2759"/>
<dbReference type="AlphaFoldDB" id="A0A9P4LD86"/>
<keyword evidence="9" id="KW-1185">Reference proteome</keyword>
<feature type="region of interest" description="Disordered" evidence="6">
    <location>
        <begin position="439"/>
        <end position="495"/>
    </location>
</feature>
<feature type="region of interest" description="Disordered" evidence="6">
    <location>
        <begin position="341"/>
        <end position="416"/>
    </location>
</feature>
<gene>
    <name evidence="8" type="ORF">K460DRAFT_326198</name>
</gene>
<dbReference type="RefSeq" id="XP_040792452.1">
    <property type="nucleotide sequence ID" value="XM_040930617.1"/>
</dbReference>